<dbReference type="eggNOG" id="COG2311">
    <property type="taxonomic scope" value="Bacteria"/>
</dbReference>
<name>U2YL84_9SPHN</name>
<dbReference type="AlphaFoldDB" id="U2YL84"/>
<dbReference type="EMBL" id="BASZ01000005">
    <property type="protein sequence ID" value="GAD49370.1"/>
    <property type="molecule type" value="Genomic_DNA"/>
</dbReference>
<feature type="transmembrane region" description="Helical" evidence="2">
    <location>
        <begin position="255"/>
        <end position="277"/>
    </location>
</feature>
<accession>U2YL84</accession>
<gene>
    <name evidence="4" type="ORF">NT2_05_02900</name>
</gene>
<feature type="region of interest" description="Disordered" evidence="1">
    <location>
        <begin position="1"/>
        <end position="34"/>
    </location>
</feature>
<feature type="transmembrane region" description="Helical" evidence="2">
    <location>
        <begin position="368"/>
        <end position="392"/>
    </location>
</feature>
<dbReference type="InterPro" id="IPR007349">
    <property type="entry name" value="DUF418"/>
</dbReference>
<dbReference type="InterPro" id="IPR052529">
    <property type="entry name" value="Bact_Transport_Assoc"/>
</dbReference>
<dbReference type="KEGG" id="ntd:EGO55_12695"/>
<feature type="transmembrane region" description="Helical" evidence="2">
    <location>
        <begin position="289"/>
        <end position="312"/>
    </location>
</feature>
<dbReference type="RefSeq" id="WP_021690276.1">
    <property type="nucleotide sequence ID" value="NZ_BASZ01000005.1"/>
</dbReference>
<feature type="transmembrane region" description="Helical" evidence="2">
    <location>
        <begin position="318"/>
        <end position="347"/>
    </location>
</feature>
<feature type="transmembrane region" description="Helical" evidence="2">
    <location>
        <begin position="48"/>
        <end position="72"/>
    </location>
</feature>
<feature type="transmembrane region" description="Helical" evidence="2">
    <location>
        <begin position="398"/>
        <end position="417"/>
    </location>
</feature>
<evidence type="ECO:0000256" key="1">
    <source>
        <dbReference type="SAM" id="MobiDB-lite"/>
    </source>
</evidence>
<keyword evidence="5" id="KW-1185">Reference proteome</keyword>
<organism evidence="4 5">
    <name type="scientific">Caenibius tardaugens NBRC 16725</name>
    <dbReference type="NCBI Taxonomy" id="1219035"/>
    <lineage>
        <taxon>Bacteria</taxon>
        <taxon>Pseudomonadati</taxon>
        <taxon>Pseudomonadota</taxon>
        <taxon>Alphaproteobacteria</taxon>
        <taxon>Sphingomonadales</taxon>
        <taxon>Erythrobacteraceae</taxon>
        <taxon>Caenibius</taxon>
    </lineage>
</organism>
<comment type="caution">
    <text evidence="4">The sequence shown here is derived from an EMBL/GenBank/DDBJ whole genome shotgun (WGS) entry which is preliminary data.</text>
</comment>
<evidence type="ECO:0000313" key="5">
    <source>
        <dbReference type="Proteomes" id="UP000016568"/>
    </source>
</evidence>
<feature type="domain" description="DUF418" evidence="3">
    <location>
        <begin position="275"/>
        <end position="435"/>
    </location>
</feature>
<feature type="transmembrane region" description="Helical" evidence="2">
    <location>
        <begin position="146"/>
        <end position="164"/>
    </location>
</feature>
<keyword evidence="2" id="KW-0472">Membrane</keyword>
<proteinExistence type="predicted"/>
<evidence type="ECO:0000313" key="4">
    <source>
        <dbReference type="EMBL" id="GAD49370.1"/>
    </source>
</evidence>
<keyword evidence="2" id="KW-0812">Transmembrane</keyword>
<sequence>MAETEQTGDERAGNEQASDEQASDERASDEQTGAGSQRLVTLDFMRGVAVLGILYANIVAFGQPMIASVWPYALTVPMDSTDRLVWLVQFLLIDGKMRGLFALLFGASMLLFVDAKGPELQTRRLLWLAAFGLAHYFFLFRGDILFSYAVCGLVVLMVGAHRIAAAPAIWTGCGLYLLGGAFAIWPYIALLPEEGAALAACADVARCIASRAADDNYWAVLGAEMANAAHETQIMRGSWPGIVANNLIEHASGPAWGAFMALLESFPTMLIGIGLYRAGLFSAATGHRLLGWGVAGVVLGLILTWPLALWLMRADDPLYLTFVVVLGPAQAARLPMVLGMAAVLVWLAPRVAGGWLGQCFVAAGRMAFSNYIGTSLVMAVLFQGWGLGLYGVLGRTELMVPVLAGCVVMLVWSRPWLNRFAFGPLEWAWRCLTYGRIFPLRRMDENRPC</sequence>
<dbReference type="Proteomes" id="UP000016568">
    <property type="component" value="Unassembled WGS sequence"/>
</dbReference>
<keyword evidence="2" id="KW-1133">Transmembrane helix</keyword>
<evidence type="ECO:0000256" key="2">
    <source>
        <dbReference type="SAM" id="Phobius"/>
    </source>
</evidence>
<feature type="transmembrane region" description="Helical" evidence="2">
    <location>
        <begin position="169"/>
        <end position="188"/>
    </location>
</feature>
<evidence type="ECO:0000259" key="3">
    <source>
        <dbReference type="Pfam" id="PF04235"/>
    </source>
</evidence>
<protein>
    <recommendedName>
        <fullName evidence="3">DUF418 domain-containing protein</fullName>
    </recommendedName>
</protein>
<dbReference type="PANTHER" id="PTHR30590">
    <property type="entry name" value="INNER MEMBRANE PROTEIN"/>
    <property type="match status" value="1"/>
</dbReference>
<feature type="transmembrane region" description="Helical" evidence="2">
    <location>
        <begin position="125"/>
        <end position="140"/>
    </location>
</feature>
<dbReference type="OrthoDB" id="9807744at2"/>
<feature type="transmembrane region" description="Helical" evidence="2">
    <location>
        <begin position="84"/>
        <end position="113"/>
    </location>
</feature>
<dbReference type="PANTHER" id="PTHR30590:SF2">
    <property type="entry name" value="INNER MEMBRANE PROTEIN"/>
    <property type="match status" value="1"/>
</dbReference>
<reference evidence="4 5" key="1">
    <citation type="submission" date="2013-09" db="EMBL/GenBank/DDBJ databases">
        <title>Whole genome shotgun sequence of Novosphingobium tardaugens NBRC 16725.</title>
        <authorList>
            <person name="Isaki S."/>
            <person name="Hosoyama A."/>
            <person name="Tsuchikane K."/>
            <person name="Katsumata H."/>
            <person name="Ando Y."/>
            <person name="Yamazaki S."/>
            <person name="Fujita N."/>
        </authorList>
    </citation>
    <scope>NUCLEOTIDE SEQUENCE [LARGE SCALE GENOMIC DNA]</scope>
    <source>
        <strain evidence="4 5">NBRC 16725</strain>
    </source>
</reference>
<dbReference type="Pfam" id="PF04235">
    <property type="entry name" value="DUF418"/>
    <property type="match status" value="1"/>
</dbReference>